<evidence type="ECO:0000313" key="2">
    <source>
        <dbReference type="Proteomes" id="UP000292120"/>
    </source>
</evidence>
<organism evidence="1 2">
    <name type="scientific">Aquabacterium lacunae</name>
    <dbReference type="NCBI Taxonomy" id="2528630"/>
    <lineage>
        <taxon>Bacteria</taxon>
        <taxon>Pseudomonadati</taxon>
        <taxon>Pseudomonadota</taxon>
        <taxon>Betaproteobacteria</taxon>
        <taxon>Burkholderiales</taxon>
        <taxon>Aquabacterium</taxon>
    </lineage>
</organism>
<accession>A0A4Q9GYK7</accession>
<protein>
    <submittedName>
        <fullName evidence="1">Uncharacterized protein</fullName>
    </submittedName>
</protein>
<comment type="caution">
    <text evidence="1">The sequence shown here is derived from an EMBL/GenBank/DDBJ whole genome shotgun (WGS) entry which is preliminary data.</text>
</comment>
<keyword evidence="2" id="KW-1185">Reference proteome</keyword>
<name>A0A4Q9GYK7_9BURK</name>
<dbReference type="AlphaFoldDB" id="A0A4Q9GYK7"/>
<dbReference type="EMBL" id="SIXI01000003">
    <property type="protein sequence ID" value="TBO31325.1"/>
    <property type="molecule type" value="Genomic_DNA"/>
</dbReference>
<proteinExistence type="predicted"/>
<evidence type="ECO:0000313" key="1">
    <source>
        <dbReference type="EMBL" id="TBO31325.1"/>
    </source>
</evidence>
<gene>
    <name evidence="1" type="ORF">EYS42_08755</name>
</gene>
<dbReference type="Proteomes" id="UP000292120">
    <property type="component" value="Unassembled WGS sequence"/>
</dbReference>
<sequence>MAAPIIHLNSLVVAEVPPGTPRVISTELRPRVADVVLAGGGGASVDVGDTPAALPASGWALTAGTNAHGFSGGRVKAQITGNGTGAAGFFTIASNGTLSGLTITQGGSGYTGTVTATPVKCPQVTVLVDLGTNWHQYTRASLHLASAGGDSCLRLTAEMGMELGAINFMPVAYSRSTGALSEMWLQPWHGGSPAAMMCLGSRYFRFRLELGQDVGSTTAFVMCAMPQ</sequence>
<dbReference type="RefSeq" id="WP_130967780.1">
    <property type="nucleotide sequence ID" value="NZ_SIXI01000003.1"/>
</dbReference>
<reference evidence="1 2" key="1">
    <citation type="submission" date="2019-02" db="EMBL/GenBank/DDBJ databases">
        <title>Aquabacterium sp. strain KMB7.</title>
        <authorList>
            <person name="Chen W.-M."/>
        </authorList>
    </citation>
    <scope>NUCLEOTIDE SEQUENCE [LARGE SCALE GENOMIC DNA]</scope>
    <source>
        <strain evidence="1 2">KMB7</strain>
    </source>
</reference>